<evidence type="ECO:0000256" key="2">
    <source>
        <dbReference type="SAM" id="SignalP"/>
    </source>
</evidence>
<dbReference type="AlphaFoldDB" id="A0AAE3II14"/>
<feature type="signal peptide" evidence="2">
    <location>
        <begin position="1"/>
        <end position="18"/>
    </location>
</feature>
<sequence length="415" mass="46890">MKKILTLLICFLTLCSCGGEVNSQRDRLVTMEKASVIPVCGEKNYTDAETSHKLNYTVQKAIWISYIDLADMLTGKSAEKFRENISQACENALSIGCNTLYVHVRPFGDAIYDSELYPASRYITGMAGEQGGFDPLDIMIQTAHDMGLSFHAWINPLRCENEECFQNYDDSFLLKKWYDEDNGYLEQVEGDSHLWLDPAYDEVRQLIAEGAAELAENYDIDGLHFDDYFYPTTAEDFDAQCFAAQTEFDDLSQWRLNNISLMVGEIYSAVKAVDKDILVGVSPQGNMENNYEYMYADVKKWCSEEGYIDYICPQIYFGYENSVKPYEDTLQQWADICTTDVTLVAGLGAYKIESESEFSENIGIIGRQINDAVVSYNYAGAAVYGYGSLFGGSDRGVREQEFIEIAFDKLDTSVK</sequence>
<dbReference type="Gene3D" id="3.20.20.80">
    <property type="entry name" value="Glycosidases"/>
    <property type="match status" value="1"/>
</dbReference>
<dbReference type="InterPro" id="IPR052177">
    <property type="entry name" value="Divisome_Glycosyl_Hydrolase"/>
</dbReference>
<keyword evidence="1 2" id="KW-0732">Signal</keyword>
<dbReference type="PROSITE" id="PS51257">
    <property type="entry name" value="PROKAR_LIPOPROTEIN"/>
    <property type="match status" value="1"/>
</dbReference>
<evidence type="ECO:0000313" key="4">
    <source>
        <dbReference type="EMBL" id="MCU6706385.1"/>
    </source>
</evidence>
<dbReference type="SUPFAM" id="SSF51445">
    <property type="entry name" value="(Trans)glycosidases"/>
    <property type="match status" value="1"/>
</dbReference>
<dbReference type="Proteomes" id="UP001208131">
    <property type="component" value="Unassembled WGS sequence"/>
</dbReference>
<name>A0AAE3II14_9FIRM</name>
<dbReference type="PANTHER" id="PTHR43405:SF1">
    <property type="entry name" value="GLYCOSYL HYDROLASE DIGH"/>
    <property type="match status" value="1"/>
</dbReference>
<comment type="caution">
    <text evidence="4">The sequence shown here is derived from an EMBL/GenBank/DDBJ whole genome shotgun (WGS) entry which is preliminary data.</text>
</comment>
<dbReference type="EMBL" id="JAOQJZ010000011">
    <property type="protein sequence ID" value="MCU6706385.1"/>
    <property type="molecule type" value="Genomic_DNA"/>
</dbReference>
<accession>A0AAE3II14</accession>
<organism evidence="4 5">
    <name type="scientific">Hominimerdicola aceti</name>
    <dbReference type="NCBI Taxonomy" id="2981726"/>
    <lineage>
        <taxon>Bacteria</taxon>
        <taxon>Bacillati</taxon>
        <taxon>Bacillota</taxon>
        <taxon>Clostridia</taxon>
        <taxon>Eubacteriales</taxon>
        <taxon>Oscillospiraceae</taxon>
        <taxon>Hominimerdicola</taxon>
    </lineage>
</organism>
<keyword evidence="5" id="KW-1185">Reference proteome</keyword>
<reference evidence="4 5" key="1">
    <citation type="journal article" date="2021" name="ISME Commun">
        <title>Automated analysis of genomic sequences facilitates high-throughput and comprehensive description of bacteria.</title>
        <authorList>
            <person name="Hitch T.C.A."/>
        </authorList>
    </citation>
    <scope>NUCLEOTIDE SEQUENCE [LARGE SCALE GENOMIC DNA]</scope>
    <source>
        <strain evidence="4 5">Sanger_31</strain>
    </source>
</reference>
<dbReference type="InterPro" id="IPR003790">
    <property type="entry name" value="GHL10"/>
</dbReference>
<dbReference type="PANTHER" id="PTHR43405">
    <property type="entry name" value="GLYCOSYL HYDROLASE DIGH"/>
    <property type="match status" value="1"/>
</dbReference>
<evidence type="ECO:0000313" key="5">
    <source>
        <dbReference type="Proteomes" id="UP001208131"/>
    </source>
</evidence>
<feature type="chain" id="PRO_5042155631" evidence="2">
    <location>
        <begin position="19"/>
        <end position="415"/>
    </location>
</feature>
<dbReference type="Pfam" id="PF02638">
    <property type="entry name" value="GHL10"/>
    <property type="match status" value="1"/>
</dbReference>
<gene>
    <name evidence="4" type="ORF">OCV57_10695</name>
</gene>
<dbReference type="RefSeq" id="WP_267301532.1">
    <property type="nucleotide sequence ID" value="NZ_JAOQJZ010000011.1"/>
</dbReference>
<dbReference type="InterPro" id="IPR017853">
    <property type="entry name" value="GH"/>
</dbReference>
<evidence type="ECO:0000256" key="1">
    <source>
        <dbReference type="ARBA" id="ARBA00022729"/>
    </source>
</evidence>
<protein>
    <submittedName>
        <fullName evidence="4">Family 10 glycosylhydrolase</fullName>
    </submittedName>
</protein>
<evidence type="ECO:0000259" key="3">
    <source>
        <dbReference type="Pfam" id="PF02638"/>
    </source>
</evidence>
<feature type="domain" description="Glycosyl hydrolase-like 10" evidence="3">
    <location>
        <begin position="60"/>
        <end position="358"/>
    </location>
</feature>
<proteinExistence type="predicted"/>